<keyword evidence="2" id="KW-1185">Reference proteome</keyword>
<dbReference type="Proteomes" id="UP001060112">
    <property type="component" value="Chromosome"/>
</dbReference>
<name>A0ABY5HZY6_9FIRM</name>
<dbReference type="EMBL" id="CP101620">
    <property type="protein sequence ID" value="UTY38604.1"/>
    <property type="molecule type" value="Genomic_DNA"/>
</dbReference>
<reference evidence="1" key="1">
    <citation type="submission" date="2022-07" db="EMBL/GenBank/DDBJ databases">
        <title>Faecal culturing of patients with breast cancer.</title>
        <authorList>
            <person name="Teng N.M.Y."/>
            <person name="Kiu R."/>
            <person name="Evans R."/>
            <person name="Baker D.J."/>
            <person name="Zenner C."/>
            <person name="Robinson S.D."/>
            <person name="Hall L.J."/>
        </authorList>
    </citation>
    <scope>NUCLEOTIDE SEQUENCE</scope>
    <source>
        <strain evidence="1">LH1062</strain>
    </source>
</reference>
<dbReference type="Gene3D" id="1.10.3210.10">
    <property type="entry name" value="Hypothetical protein af1432"/>
    <property type="match status" value="1"/>
</dbReference>
<proteinExistence type="predicted"/>
<gene>
    <name evidence="1" type="ORF">NMU03_13380</name>
</gene>
<dbReference type="RefSeq" id="WP_290139029.1">
    <property type="nucleotide sequence ID" value="NZ_CP101620.1"/>
</dbReference>
<evidence type="ECO:0000313" key="1">
    <source>
        <dbReference type="EMBL" id="UTY38604.1"/>
    </source>
</evidence>
<accession>A0ABY5HZY6</accession>
<evidence type="ECO:0000313" key="2">
    <source>
        <dbReference type="Proteomes" id="UP001060112"/>
    </source>
</evidence>
<sequence length="167" mass="19538">MTPKMHTYTGLQIDPLKICETDINIKDIAHALSLLCRGGGHLNTFYSVAQHSINCAKEAMSRGYRHDIVLGCLLHDASEAYLCDIIRPVKQYLDLYLQIETQIMNVIFQKYNLYLLFDDLQIIKRIDDEMLQHELYELMNNQTKPVDTLKIQPDLKEKDYREVEKNF</sequence>
<protein>
    <submittedName>
        <fullName evidence="1">Phosphohydrolase</fullName>
    </submittedName>
</protein>
<organism evidence="1 2">
    <name type="scientific">Allocoprobacillus halotolerans</name>
    <dbReference type="NCBI Taxonomy" id="2944914"/>
    <lineage>
        <taxon>Bacteria</taxon>
        <taxon>Bacillati</taxon>
        <taxon>Bacillota</taxon>
        <taxon>Erysipelotrichia</taxon>
        <taxon>Erysipelotrichales</taxon>
        <taxon>Erysipelotrichaceae</taxon>
        <taxon>Allocoprobacillus</taxon>
    </lineage>
</organism>
<dbReference type="SUPFAM" id="SSF109604">
    <property type="entry name" value="HD-domain/PDEase-like"/>
    <property type="match status" value="1"/>
</dbReference>